<comment type="caution">
    <text evidence="1">The sequence shown here is derived from an EMBL/GenBank/DDBJ whole genome shotgun (WGS) entry which is preliminary data.</text>
</comment>
<evidence type="ECO:0000313" key="1">
    <source>
        <dbReference type="EMBL" id="THH37618.1"/>
    </source>
</evidence>
<protein>
    <submittedName>
        <fullName evidence="1">Uncharacterized protein</fullName>
    </submittedName>
</protein>
<dbReference type="RefSeq" id="WP_136460083.1">
    <property type="nucleotide sequence ID" value="NZ_SRSF01000007.1"/>
</dbReference>
<accession>A0A4S4NHE1</accession>
<dbReference type="EMBL" id="SRSF01000007">
    <property type="protein sequence ID" value="THH37618.1"/>
    <property type="molecule type" value="Genomic_DNA"/>
</dbReference>
<organism evidence="1 2">
    <name type="scientific">Neolewinella litorea</name>
    <dbReference type="NCBI Taxonomy" id="2562452"/>
    <lineage>
        <taxon>Bacteria</taxon>
        <taxon>Pseudomonadati</taxon>
        <taxon>Bacteroidota</taxon>
        <taxon>Saprospiria</taxon>
        <taxon>Saprospirales</taxon>
        <taxon>Lewinellaceae</taxon>
        <taxon>Neolewinella</taxon>
    </lineage>
</organism>
<evidence type="ECO:0000313" key="2">
    <source>
        <dbReference type="Proteomes" id="UP000308528"/>
    </source>
</evidence>
<name>A0A4S4NHE1_9BACT</name>
<gene>
    <name evidence="1" type="ORF">E4021_14440</name>
</gene>
<dbReference type="Proteomes" id="UP000308528">
    <property type="component" value="Unassembled WGS sequence"/>
</dbReference>
<reference evidence="1 2" key="1">
    <citation type="submission" date="2019-04" db="EMBL/GenBank/DDBJ databases">
        <title>Lewinella litorea sp. nov., isolated from a marine sand.</title>
        <authorList>
            <person name="Yoon J.-H."/>
        </authorList>
    </citation>
    <scope>NUCLEOTIDE SEQUENCE [LARGE SCALE GENOMIC DNA]</scope>
    <source>
        <strain evidence="1 2">HSMS-39</strain>
    </source>
</reference>
<sequence length="323" mass="37005">MLRSSFLLILLVFCTVSLSAKKGESLFDRWSRTERKAIDIYLDLDTLLANRNTVNVMRGTVVDSGQFFGVDITVRGRFRRRTCALPPMMLQFDKDPLVLAGLNTHNDYKLVTPCTEDEAGQEAILREDLAYELYHTVNPTASYRTHLLTITYHNTADGSSFTSYGLIIEDTDELKDRLDAYNCEECYNQPVANFTNAETVALFQYMIGNADYSTSLVRNLKLMRSDDGHLTAVPYDFDFSGLVNPSYGLLVHPDQQFMTDRVWIWEFEADPDLEQAVLDYALYEEEMLQQVADYEGLGEESKREITRYLKSFFRQLKNGRIGG</sequence>
<proteinExistence type="predicted"/>
<dbReference type="AlphaFoldDB" id="A0A4S4NHE1"/>
<dbReference type="OrthoDB" id="662693at2"/>
<keyword evidence="2" id="KW-1185">Reference proteome</keyword>